<proteinExistence type="predicted"/>
<dbReference type="OrthoDB" id="2322499at2759"/>
<evidence type="ECO:0000256" key="1">
    <source>
        <dbReference type="SAM" id="MobiDB-lite"/>
    </source>
</evidence>
<feature type="region of interest" description="Disordered" evidence="1">
    <location>
        <begin position="1"/>
        <end position="80"/>
    </location>
</feature>
<evidence type="ECO:0000313" key="2">
    <source>
        <dbReference type="EMBL" id="POY76326.1"/>
    </source>
</evidence>
<protein>
    <submittedName>
        <fullName evidence="2">Uncharacterized protein</fullName>
    </submittedName>
</protein>
<accession>A0A2S5BHS4</accession>
<dbReference type="AlphaFoldDB" id="A0A2S5BHS4"/>
<feature type="compositionally biased region" description="Basic and acidic residues" evidence="1">
    <location>
        <begin position="45"/>
        <end position="54"/>
    </location>
</feature>
<dbReference type="EMBL" id="PJQD01000005">
    <property type="protein sequence ID" value="POY76326.1"/>
    <property type="molecule type" value="Genomic_DNA"/>
</dbReference>
<keyword evidence="3" id="KW-1185">Reference proteome</keyword>
<organism evidence="2 3">
    <name type="scientific">Rhodotorula taiwanensis</name>
    <dbReference type="NCBI Taxonomy" id="741276"/>
    <lineage>
        <taxon>Eukaryota</taxon>
        <taxon>Fungi</taxon>
        <taxon>Dikarya</taxon>
        <taxon>Basidiomycota</taxon>
        <taxon>Pucciniomycotina</taxon>
        <taxon>Microbotryomycetes</taxon>
        <taxon>Sporidiobolales</taxon>
        <taxon>Sporidiobolaceae</taxon>
        <taxon>Rhodotorula</taxon>
    </lineage>
</organism>
<comment type="caution">
    <text evidence="2">The sequence shown here is derived from an EMBL/GenBank/DDBJ whole genome shotgun (WGS) entry which is preliminary data.</text>
</comment>
<feature type="compositionally biased region" description="Acidic residues" evidence="1">
    <location>
        <begin position="16"/>
        <end position="31"/>
    </location>
</feature>
<evidence type="ECO:0000313" key="3">
    <source>
        <dbReference type="Proteomes" id="UP000237144"/>
    </source>
</evidence>
<dbReference type="Proteomes" id="UP000237144">
    <property type="component" value="Unassembled WGS sequence"/>
</dbReference>
<reference evidence="2 3" key="1">
    <citation type="journal article" date="2018" name="Front. Microbiol.">
        <title>Prospects for Fungal Bioremediation of Acidic Radioactive Waste Sites: Characterization and Genome Sequence of Rhodotorula taiwanensis MD1149.</title>
        <authorList>
            <person name="Tkavc R."/>
            <person name="Matrosova V.Y."/>
            <person name="Grichenko O.E."/>
            <person name="Gostincar C."/>
            <person name="Volpe R.P."/>
            <person name="Klimenkova P."/>
            <person name="Gaidamakova E.K."/>
            <person name="Zhou C.E."/>
            <person name="Stewart B.J."/>
            <person name="Lyman M.G."/>
            <person name="Malfatti S.A."/>
            <person name="Rubinfeld B."/>
            <person name="Courtot M."/>
            <person name="Singh J."/>
            <person name="Dalgard C.L."/>
            <person name="Hamilton T."/>
            <person name="Frey K.G."/>
            <person name="Gunde-Cimerman N."/>
            <person name="Dugan L."/>
            <person name="Daly M.J."/>
        </authorList>
    </citation>
    <scope>NUCLEOTIDE SEQUENCE [LARGE SCALE GENOMIC DNA]</scope>
    <source>
        <strain evidence="2 3">MD1149</strain>
    </source>
</reference>
<name>A0A2S5BHS4_9BASI</name>
<sequence>MQRRNQPAAVSYKEVDSDDEGPALSDDDNDEAPARVATAARPRGRRELKEDRPGDTYGAGESPSEKKTAKSPSVEDDVDEVNFEEALEAEAARTAPFTHDLLFRLPYLDMPDMVHFAKVSPDLNALLLSPASKLLWSRCRTRSGMPSPHAMSDIELATRLQGDECWCYQTK</sequence>
<gene>
    <name evidence="2" type="ORF">BMF94_0521</name>
</gene>